<reference evidence="1" key="2">
    <citation type="journal article" date="2015" name="Data Brief">
        <title>Shoot transcriptome of the giant reed, Arundo donax.</title>
        <authorList>
            <person name="Barrero R.A."/>
            <person name="Guerrero F.D."/>
            <person name="Moolhuijzen P."/>
            <person name="Goolsby J.A."/>
            <person name="Tidwell J."/>
            <person name="Bellgard S.E."/>
            <person name="Bellgard M.I."/>
        </authorList>
    </citation>
    <scope>NUCLEOTIDE SEQUENCE</scope>
    <source>
        <tissue evidence="1">Shoot tissue taken approximately 20 cm above the soil surface</tissue>
    </source>
</reference>
<dbReference type="EMBL" id="GBRH01274243">
    <property type="protein sequence ID" value="JAD23652.1"/>
    <property type="molecule type" value="Transcribed_RNA"/>
</dbReference>
<accession>A0A0A9QQ09</accession>
<evidence type="ECO:0000313" key="1">
    <source>
        <dbReference type="EMBL" id="JAD23652.1"/>
    </source>
</evidence>
<dbReference type="AlphaFoldDB" id="A0A0A9QQ09"/>
<name>A0A0A9QQ09_ARUDO</name>
<proteinExistence type="predicted"/>
<reference evidence="1" key="1">
    <citation type="submission" date="2014-09" db="EMBL/GenBank/DDBJ databases">
        <authorList>
            <person name="Magalhaes I.L.F."/>
            <person name="Oliveira U."/>
            <person name="Santos F.R."/>
            <person name="Vidigal T.H.D.A."/>
            <person name="Brescovit A.D."/>
            <person name="Santos A.J."/>
        </authorList>
    </citation>
    <scope>NUCLEOTIDE SEQUENCE</scope>
    <source>
        <tissue evidence="1">Shoot tissue taken approximately 20 cm above the soil surface</tissue>
    </source>
</reference>
<sequence length="19" mass="2103">MVGCGWPWLWQGPLNMVAG</sequence>
<protein>
    <submittedName>
        <fullName evidence="1">Uncharacterized protein</fullName>
    </submittedName>
</protein>
<organism evidence="1">
    <name type="scientific">Arundo donax</name>
    <name type="common">Giant reed</name>
    <name type="synonym">Donax arundinaceus</name>
    <dbReference type="NCBI Taxonomy" id="35708"/>
    <lineage>
        <taxon>Eukaryota</taxon>
        <taxon>Viridiplantae</taxon>
        <taxon>Streptophyta</taxon>
        <taxon>Embryophyta</taxon>
        <taxon>Tracheophyta</taxon>
        <taxon>Spermatophyta</taxon>
        <taxon>Magnoliopsida</taxon>
        <taxon>Liliopsida</taxon>
        <taxon>Poales</taxon>
        <taxon>Poaceae</taxon>
        <taxon>PACMAD clade</taxon>
        <taxon>Arundinoideae</taxon>
        <taxon>Arundineae</taxon>
        <taxon>Arundo</taxon>
    </lineage>
</organism>